<sequence>MASAVVYGTLSVPVKPPIASSRSLQWTPDGQLLVLGETTQEIGLKPDGDGQLGGSDVNGVRWSTTAIPLQATSHFWPEICQGLLCESRMDVQDLMILSCLIVTLSSNLEVHVWTPKENPYRGEWIKLQDVTRDLCKVTLQGKTPDVASVLRAQIQDLLQGTQEYVLACTRGGIHLIDIYYDPTSVEAQFQIQLSLEEPSRLDPRGITALEWIYPQGQDLGLSNCGGVLTRPTGQDVTLYNLSFKMYLQHQPVLARQLMAPIMPSSISQNGLLLVNQRDEHAIEEMTACIERPTNFLLESPFSVLQGPFVYLQQKGFLLRNKHHINDLIEPNEDNVPRHLMRTNVSNNEAPDEWREAAQNYLTNALFANEALNKDRLKLNIANNKLQIRIHMPTLLSSISPTGSTLVRMMLTQARLFTLQEEVQVQRIREETSSNSGIEEQCAACGKRIEFTELDTGVCESGHYW</sequence>
<feature type="non-terminal residue" evidence="1">
    <location>
        <position position="464"/>
    </location>
</feature>
<keyword evidence="2" id="KW-1185">Reference proteome</keyword>
<accession>A0ACA9LDX8</accession>
<dbReference type="EMBL" id="CAJVPT010005745">
    <property type="protein sequence ID" value="CAG8523285.1"/>
    <property type="molecule type" value="Genomic_DNA"/>
</dbReference>
<dbReference type="Proteomes" id="UP000789525">
    <property type="component" value="Unassembled WGS sequence"/>
</dbReference>
<comment type="caution">
    <text evidence="1">The sequence shown here is derived from an EMBL/GenBank/DDBJ whole genome shotgun (WGS) entry which is preliminary data.</text>
</comment>
<proteinExistence type="predicted"/>
<name>A0ACA9LDX8_9GLOM</name>
<reference evidence="1" key="1">
    <citation type="submission" date="2021-06" db="EMBL/GenBank/DDBJ databases">
        <authorList>
            <person name="Kallberg Y."/>
            <person name="Tangrot J."/>
            <person name="Rosling A."/>
        </authorList>
    </citation>
    <scope>NUCLEOTIDE SEQUENCE</scope>
    <source>
        <strain evidence="1">CL356</strain>
    </source>
</reference>
<organism evidence="1 2">
    <name type="scientific">Acaulospora colombiana</name>
    <dbReference type="NCBI Taxonomy" id="27376"/>
    <lineage>
        <taxon>Eukaryota</taxon>
        <taxon>Fungi</taxon>
        <taxon>Fungi incertae sedis</taxon>
        <taxon>Mucoromycota</taxon>
        <taxon>Glomeromycotina</taxon>
        <taxon>Glomeromycetes</taxon>
        <taxon>Diversisporales</taxon>
        <taxon>Acaulosporaceae</taxon>
        <taxon>Acaulospora</taxon>
    </lineage>
</organism>
<gene>
    <name evidence="1" type="ORF">ACOLOM_LOCUS3752</name>
</gene>
<protein>
    <submittedName>
        <fullName evidence="1">15186_t:CDS:1</fullName>
    </submittedName>
</protein>
<evidence type="ECO:0000313" key="1">
    <source>
        <dbReference type="EMBL" id="CAG8523285.1"/>
    </source>
</evidence>
<evidence type="ECO:0000313" key="2">
    <source>
        <dbReference type="Proteomes" id="UP000789525"/>
    </source>
</evidence>